<evidence type="ECO:0000313" key="2">
    <source>
        <dbReference type="Proteomes" id="UP001497482"/>
    </source>
</evidence>
<keyword evidence="2" id="KW-1185">Reference proteome</keyword>
<dbReference type="EMBL" id="OZ035829">
    <property type="protein sequence ID" value="CAL1611133.1"/>
    <property type="molecule type" value="Genomic_DNA"/>
</dbReference>
<sequence length="93" mass="10590">MHLKDTIIIPAPKNFPPSSCNDYLPVTHFEWLVWTTSSLFSRTNPEPRPPSLTLKQKKLKYHSNLCISSGGLLSNRDKANCRSEESSLPMWCT</sequence>
<protein>
    <submittedName>
        <fullName evidence="1">Uncharacterized protein</fullName>
    </submittedName>
</protein>
<proteinExistence type="predicted"/>
<reference evidence="1 2" key="1">
    <citation type="submission" date="2024-04" db="EMBL/GenBank/DDBJ databases">
        <authorList>
            <person name="Waldvogel A.-M."/>
            <person name="Schoenle A."/>
        </authorList>
    </citation>
    <scope>NUCLEOTIDE SEQUENCE [LARGE SCALE GENOMIC DNA]</scope>
</reference>
<dbReference type="AlphaFoldDB" id="A0AAV2MCP5"/>
<evidence type="ECO:0000313" key="1">
    <source>
        <dbReference type="EMBL" id="CAL1611133.1"/>
    </source>
</evidence>
<organism evidence="1 2">
    <name type="scientific">Knipowitschia caucasica</name>
    <name type="common">Caucasian dwarf goby</name>
    <name type="synonym">Pomatoschistus caucasicus</name>
    <dbReference type="NCBI Taxonomy" id="637954"/>
    <lineage>
        <taxon>Eukaryota</taxon>
        <taxon>Metazoa</taxon>
        <taxon>Chordata</taxon>
        <taxon>Craniata</taxon>
        <taxon>Vertebrata</taxon>
        <taxon>Euteleostomi</taxon>
        <taxon>Actinopterygii</taxon>
        <taxon>Neopterygii</taxon>
        <taxon>Teleostei</taxon>
        <taxon>Neoteleostei</taxon>
        <taxon>Acanthomorphata</taxon>
        <taxon>Gobiaria</taxon>
        <taxon>Gobiiformes</taxon>
        <taxon>Gobioidei</taxon>
        <taxon>Gobiidae</taxon>
        <taxon>Gobiinae</taxon>
        <taxon>Knipowitschia</taxon>
    </lineage>
</organism>
<accession>A0AAV2MCP5</accession>
<dbReference type="Proteomes" id="UP001497482">
    <property type="component" value="Chromosome 7"/>
</dbReference>
<gene>
    <name evidence="1" type="ORF">KC01_LOCUS37601</name>
</gene>
<name>A0AAV2MCP5_KNICA</name>